<keyword evidence="3" id="KW-1185">Reference proteome</keyword>
<protein>
    <submittedName>
        <fullName evidence="2">Helix-turn-helix protein</fullName>
    </submittedName>
</protein>
<dbReference type="Pfam" id="PF13560">
    <property type="entry name" value="HTH_31"/>
    <property type="match status" value="1"/>
</dbReference>
<evidence type="ECO:0000259" key="1">
    <source>
        <dbReference type="PROSITE" id="PS50943"/>
    </source>
</evidence>
<dbReference type="SUPFAM" id="SSF47413">
    <property type="entry name" value="lambda repressor-like DNA-binding domains"/>
    <property type="match status" value="1"/>
</dbReference>
<dbReference type="GO" id="GO:0003677">
    <property type="term" value="F:DNA binding"/>
    <property type="evidence" value="ECO:0007669"/>
    <property type="project" value="InterPro"/>
</dbReference>
<dbReference type="EMBL" id="RBWU01000006">
    <property type="protein sequence ID" value="RKS71238.1"/>
    <property type="molecule type" value="Genomic_DNA"/>
</dbReference>
<accession>A0A495QHC4</accession>
<dbReference type="InterPro" id="IPR001387">
    <property type="entry name" value="Cro/C1-type_HTH"/>
</dbReference>
<sequence>MADAIGKRIAELRKLRGLSQRGLSRRAHVSYSLLTKVEQGHRPASPALIGAVARALRVDVPCVTGQPYQEPMGKLRQLQATIDPIRRALLTHDLPPDDALPVRTVTELRRDVQEVSQLGRHARYLRLGQMLPGLLEELSVAIHTEDDPQLHALLAEAYGGASALAHQLGYQDMRATVLDRIERESHLSRDPLRVARTQWSRGASLLGAGAHQAGLTLMERTRRSLGEGPEGMEPAALSVFGSLHLRSSVLAARAGDAELSEVHLAEAARAADLLPNPAANHYGLEFGPGNVALHGVSAAVELEDGARAIERAAPLYEQLPPGLPPVRLGHFWIEVARAWYYQGDRRRAFDALRRARRVAPQQVRIHPMVRELLAIIAGAEARPSEDLRAFAAWLGLD</sequence>
<dbReference type="InterPro" id="IPR010982">
    <property type="entry name" value="Lambda_DNA-bd_dom_sf"/>
</dbReference>
<dbReference type="Proteomes" id="UP000274601">
    <property type="component" value="Unassembled WGS sequence"/>
</dbReference>
<dbReference type="Gene3D" id="1.10.260.40">
    <property type="entry name" value="lambda repressor-like DNA-binding domains"/>
    <property type="match status" value="1"/>
</dbReference>
<proteinExistence type="predicted"/>
<comment type="caution">
    <text evidence="2">The sequence shown here is derived from an EMBL/GenBank/DDBJ whole genome shotgun (WGS) entry which is preliminary data.</text>
</comment>
<evidence type="ECO:0000313" key="3">
    <source>
        <dbReference type="Proteomes" id="UP000274601"/>
    </source>
</evidence>
<evidence type="ECO:0000313" key="2">
    <source>
        <dbReference type="EMBL" id="RKS71238.1"/>
    </source>
</evidence>
<dbReference type="PROSITE" id="PS50943">
    <property type="entry name" value="HTH_CROC1"/>
    <property type="match status" value="1"/>
</dbReference>
<dbReference type="SMART" id="SM00530">
    <property type="entry name" value="HTH_XRE"/>
    <property type="match status" value="1"/>
</dbReference>
<dbReference type="CDD" id="cd00093">
    <property type="entry name" value="HTH_XRE"/>
    <property type="match status" value="1"/>
</dbReference>
<gene>
    <name evidence="2" type="ORF">BZB76_5726</name>
</gene>
<reference evidence="2 3" key="1">
    <citation type="submission" date="2018-10" db="EMBL/GenBank/DDBJ databases">
        <title>Genomic Encyclopedia of Archaeal and Bacterial Type Strains, Phase II (KMG-II): from individual species to whole genera.</title>
        <authorList>
            <person name="Goeker M."/>
        </authorList>
    </citation>
    <scope>NUCLEOTIDE SEQUENCE [LARGE SCALE GENOMIC DNA]</scope>
    <source>
        <strain evidence="2 3">DSM 43383</strain>
    </source>
</reference>
<dbReference type="AlphaFoldDB" id="A0A495QHC4"/>
<dbReference type="OrthoDB" id="3504495at2"/>
<dbReference type="RefSeq" id="WP_121437408.1">
    <property type="nucleotide sequence ID" value="NZ_RBWU01000006.1"/>
</dbReference>
<name>A0A495QHC4_9ACTN</name>
<organism evidence="2 3">
    <name type="scientific">Actinomadura pelletieri DSM 43383</name>
    <dbReference type="NCBI Taxonomy" id="1120940"/>
    <lineage>
        <taxon>Bacteria</taxon>
        <taxon>Bacillati</taxon>
        <taxon>Actinomycetota</taxon>
        <taxon>Actinomycetes</taxon>
        <taxon>Streptosporangiales</taxon>
        <taxon>Thermomonosporaceae</taxon>
        <taxon>Actinomadura</taxon>
    </lineage>
</organism>
<feature type="domain" description="HTH cro/C1-type" evidence="1">
    <location>
        <begin position="9"/>
        <end position="63"/>
    </location>
</feature>